<name>A0A392QA19_9FABA</name>
<evidence type="ECO:0000313" key="3">
    <source>
        <dbReference type="Proteomes" id="UP000265520"/>
    </source>
</evidence>
<protein>
    <submittedName>
        <fullName evidence="2">Uncharacterized protein</fullName>
    </submittedName>
</protein>
<feature type="compositionally biased region" description="Acidic residues" evidence="1">
    <location>
        <begin position="11"/>
        <end position="37"/>
    </location>
</feature>
<dbReference type="AlphaFoldDB" id="A0A392QA19"/>
<feature type="non-terminal residue" evidence="2">
    <location>
        <position position="1"/>
    </location>
</feature>
<proteinExistence type="predicted"/>
<organism evidence="2 3">
    <name type="scientific">Trifolium medium</name>
    <dbReference type="NCBI Taxonomy" id="97028"/>
    <lineage>
        <taxon>Eukaryota</taxon>
        <taxon>Viridiplantae</taxon>
        <taxon>Streptophyta</taxon>
        <taxon>Embryophyta</taxon>
        <taxon>Tracheophyta</taxon>
        <taxon>Spermatophyta</taxon>
        <taxon>Magnoliopsida</taxon>
        <taxon>eudicotyledons</taxon>
        <taxon>Gunneridae</taxon>
        <taxon>Pentapetalae</taxon>
        <taxon>rosids</taxon>
        <taxon>fabids</taxon>
        <taxon>Fabales</taxon>
        <taxon>Fabaceae</taxon>
        <taxon>Papilionoideae</taxon>
        <taxon>50 kb inversion clade</taxon>
        <taxon>NPAAA clade</taxon>
        <taxon>Hologalegina</taxon>
        <taxon>IRL clade</taxon>
        <taxon>Trifolieae</taxon>
        <taxon>Trifolium</taxon>
    </lineage>
</organism>
<feature type="region of interest" description="Disordered" evidence="1">
    <location>
        <begin position="1"/>
        <end position="48"/>
    </location>
</feature>
<dbReference type="EMBL" id="LXQA010121317">
    <property type="protein sequence ID" value="MCI20722.1"/>
    <property type="molecule type" value="Genomic_DNA"/>
</dbReference>
<feature type="compositionally biased region" description="Basic and acidic residues" evidence="1">
    <location>
        <begin position="38"/>
        <end position="48"/>
    </location>
</feature>
<evidence type="ECO:0000256" key="1">
    <source>
        <dbReference type="SAM" id="MobiDB-lite"/>
    </source>
</evidence>
<evidence type="ECO:0000313" key="2">
    <source>
        <dbReference type="EMBL" id="MCI20722.1"/>
    </source>
</evidence>
<reference evidence="2 3" key="1">
    <citation type="journal article" date="2018" name="Front. Plant Sci.">
        <title>Red Clover (Trifolium pratense) and Zigzag Clover (T. medium) - A Picture of Genomic Similarities and Differences.</title>
        <authorList>
            <person name="Dluhosova J."/>
            <person name="Istvanek J."/>
            <person name="Nedelnik J."/>
            <person name="Repkova J."/>
        </authorList>
    </citation>
    <scope>NUCLEOTIDE SEQUENCE [LARGE SCALE GENOMIC DNA]</scope>
    <source>
        <strain evidence="3">cv. 10/8</strain>
        <tissue evidence="2">Leaf</tissue>
    </source>
</reference>
<comment type="caution">
    <text evidence="2">The sequence shown here is derived from an EMBL/GenBank/DDBJ whole genome shotgun (WGS) entry which is preliminary data.</text>
</comment>
<keyword evidence="3" id="KW-1185">Reference proteome</keyword>
<dbReference type="Proteomes" id="UP000265520">
    <property type="component" value="Unassembled WGS sequence"/>
</dbReference>
<sequence length="94" mass="10355">RQAQPEANPEAMDEPSEVEVPDDLHDDEQVGEEEEEEGQARHEPFHNPFEDRDLIGLVSNGNKLYKLGVNPSTVDIAIKVVGAVGAYLHGIRVP</sequence>
<accession>A0A392QA19</accession>